<dbReference type="AlphaFoldDB" id="A0A167J4Y9"/>
<feature type="chain" id="PRO_5012068367" evidence="2">
    <location>
        <begin position="16"/>
        <end position="105"/>
    </location>
</feature>
<evidence type="ECO:0000313" key="4">
    <source>
        <dbReference type="Proteomes" id="UP000076863"/>
    </source>
</evidence>
<dbReference type="OrthoDB" id="10431059at2759"/>
<dbReference type="EMBL" id="AZHA01000003">
    <property type="protein sequence ID" value="OAA49787.1"/>
    <property type="molecule type" value="Genomic_DNA"/>
</dbReference>
<evidence type="ECO:0000256" key="1">
    <source>
        <dbReference type="SAM" id="MobiDB-lite"/>
    </source>
</evidence>
<gene>
    <name evidence="3" type="ORF">BBO_01422</name>
</gene>
<protein>
    <submittedName>
        <fullName evidence="3">Uncharacterized protein</fullName>
    </submittedName>
</protein>
<evidence type="ECO:0000313" key="3">
    <source>
        <dbReference type="EMBL" id="OAA49787.1"/>
    </source>
</evidence>
<comment type="caution">
    <text evidence="3">The sequence shown here is derived from an EMBL/GenBank/DDBJ whole genome shotgun (WGS) entry which is preliminary data.</text>
</comment>
<sequence length="105" mass="9852">MKFAIIAALVGFALAAPAGDVANQLDSIGGDPIGGDPTGGDVVNGILGSGGSVTPGAITSGGYPGGLGNAGDHIDTTGGNSGDSVKESGNVGSLLDNVIKGSLDD</sequence>
<feature type="signal peptide" evidence="2">
    <location>
        <begin position="1"/>
        <end position="15"/>
    </location>
</feature>
<name>A0A167J4Y9_9HYPO</name>
<keyword evidence="4" id="KW-1185">Reference proteome</keyword>
<dbReference type="Proteomes" id="UP000076863">
    <property type="component" value="Unassembled WGS sequence"/>
</dbReference>
<accession>A0A167J4Y9</accession>
<proteinExistence type="predicted"/>
<feature type="region of interest" description="Disordered" evidence="1">
    <location>
        <begin position="57"/>
        <end position="90"/>
    </location>
</feature>
<organism evidence="3 4">
    <name type="scientific">Beauveria brongniartii RCEF 3172</name>
    <dbReference type="NCBI Taxonomy" id="1081107"/>
    <lineage>
        <taxon>Eukaryota</taxon>
        <taxon>Fungi</taxon>
        <taxon>Dikarya</taxon>
        <taxon>Ascomycota</taxon>
        <taxon>Pezizomycotina</taxon>
        <taxon>Sordariomycetes</taxon>
        <taxon>Hypocreomycetidae</taxon>
        <taxon>Hypocreales</taxon>
        <taxon>Cordycipitaceae</taxon>
        <taxon>Beauveria</taxon>
        <taxon>Beauveria brongniartii</taxon>
    </lineage>
</organism>
<evidence type="ECO:0000256" key="2">
    <source>
        <dbReference type="SAM" id="SignalP"/>
    </source>
</evidence>
<keyword evidence="2" id="KW-0732">Signal</keyword>
<reference evidence="3 4" key="1">
    <citation type="journal article" date="2016" name="Genome Biol. Evol.">
        <title>Divergent and convergent evolution of fungal pathogenicity.</title>
        <authorList>
            <person name="Shang Y."/>
            <person name="Xiao G."/>
            <person name="Zheng P."/>
            <person name="Cen K."/>
            <person name="Zhan S."/>
            <person name="Wang C."/>
        </authorList>
    </citation>
    <scope>NUCLEOTIDE SEQUENCE [LARGE SCALE GENOMIC DNA]</scope>
    <source>
        <strain evidence="3 4">RCEF 3172</strain>
    </source>
</reference>